<sequence>MRQVQSSESVSEAVVKAVSTVEGCPSTSLPPLYNAVNPEALERVFTVTKRDAPDRSGRITFQYSESVVTIDKNGYLEVQESLKILDDKKTYR</sequence>
<dbReference type="InterPro" id="IPR040624">
    <property type="entry name" value="HalOD1"/>
</dbReference>
<evidence type="ECO:0000313" key="3">
    <source>
        <dbReference type="Proteomes" id="UP000242917"/>
    </source>
</evidence>
<evidence type="ECO:0000313" key="2">
    <source>
        <dbReference type="EMBL" id="AUG49502.1"/>
    </source>
</evidence>
<name>A0A2H5A429_9EURY</name>
<feature type="domain" description="Halobacterial output" evidence="1">
    <location>
        <begin position="6"/>
        <end position="79"/>
    </location>
</feature>
<dbReference type="Pfam" id="PF18545">
    <property type="entry name" value="HalOD1"/>
    <property type="match status" value="1"/>
</dbReference>
<keyword evidence="3" id="KW-1185">Reference proteome</keyword>
<keyword evidence="2" id="KW-0614">Plasmid</keyword>
<dbReference type="AlphaFoldDB" id="A0A2H5A429"/>
<dbReference type="KEGG" id="hta:BVU17_17950"/>
<reference evidence="2 3" key="1">
    <citation type="submission" date="2017-01" db="EMBL/GenBank/DDBJ databases">
        <title>A Red Light-Sensitive Sensory Rhodopsin I From Haloarcula taiwanensis, A New Haloarchaeon Isolated From Taiwan.</title>
        <authorList>
            <person name="Yang C.-S."/>
            <person name="Han Y.-A."/>
            <person name="Chen P.-C."/>
            <person name="Ng W.V."/>
            <person name="Chen T.-W."/>
        </authorList>
    </citation>
    <scope>NUCLEOTIDE SEQUENCE [LARGE SCALE GENOMIC DNA]</scope>
    <source>
        <strain evidence="2 3">Taiwanensis</strain>
        <plasmid evidence="2 3">pNYT1</plasmid>
    </source>
</reference>
<geneLocation type="plasmid" evidence="2 3">
    <name>pNYT1</name>
</geneLocation>
<evidence type="ECO:0000259" key="1">
    <source>
        <dbReference type="Pfam" id="PF18545"/>
    </source>
</evidence>
<dbReference type="EMBL" id="CP019156">
    <property type="protein sequence ID" value="AUG49502.1"/>
    <property type="molecule type" value="Genomic_DNA"/>
</dbReference>
<dbReference type="Proteomes" id="UP000242917">
    <property type="component" value="Plasmid pNYT1"/>
</dbReference>
<organism evidence="2 3">
    <name type="scientific">Haloarcula taiwanensis</name>
    <dbReference type="NCBI Taxonomy" id="1932004"/>
    <lineage>
        <taxon>Archaea</taxon>
        <taxon>Methanobacteriati</taxon>
        <taxon>Methanobacteriota</taxon>
        <taxon>Stenosarchaea group</taxon>
        <taxon>Halobacteria</taxon>
        <taxon>Halobacteriales</taxon>
        <taxon>Haloarculaceae</taxon>
        <taxon>Haloarcula</taxon>
    </lineage>
</organism>
<gene>
    <name evidence="2" type="ORF">BVU17_17950</name>
</gene>
<accession>A0A2H5A429</accession>
<proteinExistence type="predicted"/>
<protein>
    <recommendedName>
        <fullName evidence="1">Halobacterial output domain-containing protein</fullName>
    </recommendedName>
</protein>